<sequence>MSLLSPAPMGRTIPPPGDITQTTPLRRRLVPKAVTTKMKAKVKAAAKHDSCVLTWTPAAQCPIEVCYLIPKQAQNGLVCPSRSSAPLNTH</sequence>
<dbReference type="Proteomes" id="UP000076532">
    <property type="component" value="Unassembled WGS sequence"/>
</dbReference>
<reference evidence="3 4" key="1">
    <citation type="journal article" date="2016" name="Mol. Biol. Evol.">
        <title>Comparative Genomics of Early-Diverging Mushroom-Forming Fungi Provides Insights into the Origins of Lignocellulose Decay Capabilities.</title>
        <authorList>
            <person name="Nagy L.G."/>
            <person name="Riley R."/>
            <person name="Tritt A."/>
            <person name="Adam C."/>
            <person name="Daum C."/>
            <person name="Floudas D."/>
            <person name="Sun H."/>
            <person name="Yadav J.S."/>
            <person name="Pangilinan J."/>
            <person name="Larsson K.H."/>
            <person name="Matsuura K."/>
            <person name="Barry K."/>
            <person name="Labutti K."/>
            <person name="Kuo R."/>
            <person name="Ohm R.A."/>
            <person name="Bhattacharya S.S."/>
            <person name="Shirouzu T."/>
            <person name="Yoshinaga Y."/>
            <person name="Martin F.M."/>
            <person name="Grigoriev I.V."/>
            <person name="Hibbett D.S."/>
        </authorList>
    </citation>
    <scope>NUCLEOTIDE SEQUENCE [LARGE SCALE GENOMIC DNA]</scope>
    <source>
        <strain evidence="3 4">CBS 109695</strain>
    </source>
</reference>
<evidence type="ECO:0000313" key="2">
    <source>
        <dbReference type="EMBL" id="KZP16972.1"/>
    </source>
</evidence>
<dbReference type="EMBL" id="KV417492">
    <property type="protein sequence ID" value="KZP30879.1"/>
    <property type="molecule type" value="Genomic_DNA"/>
</dbReference>
<proteinExistence type="predicted"/>
<organism evidence="3 4">
    <name type="scientific">Athelia psychrophila</name>
    <dbReference type="NCBI Taxonomy" id="1759441"/>
    <lineage>
        <taxon>Eukaryota</taxon>
        <taxon>Fungi</taxon>
        <taxon>Dikarya</taxon>
        <taxon>Basidiomycota</taxon>
        <taxon>Agaricomycotina</taxon>
        <taxon>Agaricomycetes</taxon>
        <taxon>Agaricomycetidae</taxon>
        <taxon>Atheliales</taxon>
        <taxon>Atheliaceae</taxon>
        <taxon>Athelia</taxon>
    </lineage>
</organism>
<name>A0A166TQW3_9AGAM</name>
<accession>A0A166TQW3</accession>
<evidence type="ECO:0000313" key="3">
    <source>
        <dbReference type="EMBL" id="KZP30879.1"/>
    </source>
</evidence>
<feature type="region of interest" description="Disordered" evidence="1">
    <location>
        <begin position="1"/>
        <end position="23"/>
    </location>
</feature>
<gene>
    <name evidence="2" type="ORF">FIBSPDRAFT_36658</name>
    <name evidence="3" type="ORF">FIBSPDRAFT_95457</name>
</gene>
<evidence type="ECO:0000313" key="4">
    <source>
        <dbReference type="Proteomes" id="UP000076532"/>
    </source>
</evidence>
<evidence type="ECO:0000256" key="1">
    <source>
        <dbReference type="SAM" id="MobiDB-lite"/>
    </source>
</evidence>
<dbReference type="AlphaFoldDB" id="A0A166TQW3"/>
<keyword evidence="4" id="KW-1185">Reference proteome</keyword>
<protein>
    <submittedName>
        <fullName evidence="3">Uncharacterized protein</fullName>
    </submittedName>
</protein>
<dbReference type="EMBL" id="KV417587">
    <property type="protein sequence ID" value="KZP16972.1"/>
    <property type="molecule type" value="Genomic_DNA"/>
</dbReference>